<dbReference type="InterPro" id="IPR006427">
    <property type="entry name" value="Portal_HK97"/>
</dbReference>
<name>A0A076PQE7_COMTE</name>
<gene>
    <name evidence="1" type="ORF">O987_07065</name>
</gene>
<dbReference type="Pfam" id="PF04860">
    <property type="entry name" value="Phage_portal"/>
    <property type="match status" value="1"/>
</dbReference>
<dbReference type="InterPro" id="IPR006944">
    <property type="entry name" value="Phage/GTA_portal"/>
</dbReference>
<accession>A0A076PQE7</accession>
<dbReference type="NCBIfam" id="TIGR01537">
    <property type="entry name" value="portal_HK97"/>
    <property type="match status" value="1"/>
</dbReference>
<proteinExistence type="predicted"/>
<organism evidence="1 2">
    <name type="scientific">Comamonas testosteroni TK102</name>
    <dbReference type="NCBI Taxonomy" id="1392005"/>
    <lineage>
        <taxon>Bacteria</taxon>
        <taxon>Pseudomonadati</taxon>
        <taxon>Pseudomonadota</taxon>
        <taxon>Betaproteobacteria</taxon>
        <taxon>Burkholderiales</taxon>
        <taxon>Comamonadaceae</taxon>
        <taxon>Comamonas</taxon>
    </lineage>
</organism>
<evidence type="ECO:0000313" key="1">
    <source>
        <dbReference type="EMBL" id="AIJ45557.1"/>
    </source>
</evidence>
<dbReference type="HOGENOM" id="CLU_033789_0_0_4"/>
<dbReference type="AlphaFoldDB" id="A0A076PQE7"/>
<protein>
    <submittedName>
        <fullName evidence="1">Plasmid partitioning protein ParB</fullName>
    </submittedName>
</protein>
<dbReference type="Proteomes" id="UP000028782">
    <property type="component" value="Chromosome"/>
</dbReference>
<dbReference type="EMBL" id="CP006704">
    <property type="protein sequence ID" value="AIJ45557.1"/>
    <property type="molecule type" value="Genomic_DNA"/>
</dbReference>
<dbReference type="RefSeq" id="WP_043371263.1">
    <property type="nucleotide sequence ID" value="NZ_CP006704.1"/>
</dbReference>
<evidence type="ECO:0000313" key="2">
    <source>
        <dbReference type="Proteomes" id="UP000028782"/>
    </source>
</evidence>
<reference evidence="1 2" key="1">
    <citation type="journal article" date="2014" name="Genome Announc.">
        <title>Complete Genome Sequence of Polychlorinated Biphenyl Degrader Comamonas testosteroni TK102 (NBRC 109938).</title>
        <authorList>
            <person name="Fukuda K."/>
            <person name="Hosoyama A."/>
            <person name="Tsuchikane K."/>
            <person name="Ohji S."/>
            <person name="Yamazoe A."/>
            <person name="Fujita N."/>
            <person name="Shintani M."/>
            <person name="Kimbara K."/>
        </authorList>
    </citation>
    <scope>NUCLEOTIDE SEQUENCE [LARGE SCALE GENOMIC DNA]</scope>
    <source>
        <strain evidence="1">TK102</strain>
    </source>
</reference>
<sequence length="431" mass="47709">MKSQLHQRRHGRVRAAVDALLGKSVSISDAPGTAAIFGVDLDTGMTVSPRTMLQLSAVWSCVRLIAETIATLPLSIYEKDSKGKRVAPQHPLHLIVHDMPNPDATAAVFWEAMVAAMLLRGAGRAERLEFNGRLVGLVYLDPDRLAPNRKDGSVVTEWRYRDKWNRQRLIPASKVWTVPGFSLDGENGVSVVQYGSAVFGQAGAAERAAGRAFRNGALQNLYYSFKDWLKEDRRKEFRENVMGLIDQGMTPLLEGGIEAKTLSINPKDVQLLESRGWSVEEICRWFRVPPWMVGHTEKTTSWGSGIEQQMIAFLVFTLAPWLRRIEQSISKDLLNPAERLRYYAKFAVEGLLRGDSAARAAFYTAMVNNGILTRDEVRALEDREPMGGNAAVLTVQSAMTTLDGLGQVNPDAQAVALLRQLLAAEPEPLKG</sequence>
<dbReference type="KEGG" id="ctes:O987_07065"/>